<dbReference type="GO" id="GO:0003677">
    <property type="term" value="F:DNA binding"/>
    <property type="evidence" value="ECO:0007669"/>
    <property type="project" value="UniProtKB-KW"/>
</dbReference>
<dbReference type="CDD" id="cd00093">
    <property type="entry name" value="HTH_XRE"/>
    <property type="match status" value="1"/>
</dbReference>
<dbReference type="RefSeq" id="WP_017425998.1">
    <property type="nucleotide sequence ID" value="NZ_CP036496.1"/>
</dbReference>
<dbReference type="InterPro" id="IPR010982">
    <property type="entry name" value="Lambda_DNA-bd_dom_sf"/>
</dbReference>
<accession>A0A378Y5T1</accession>
<proteinExistence type="predicted"/>
<dbReference type="PROSITE" id="PS50943">
    <property type="entry name" value="HTH_CROC1"/>
    <property type="match status" value="1"/>
</dbReference>
<dbReference type="InterPro" id="IPR001387">
    <property type="entry name" value="Cro/C1-type_HTH"/>
</dbReference>
<organism evidence="3 4">
    <name type="scientific">Paenibacillus polymyxa</name>
    <name type="common">Bacillus polymyxa</name>
    <dbReference type="NCBI Taxonomy" id="1406"/>
    <lineage>
        <taxon>Bacteria</taxon>
        <taxon>Bacillati</taxon>
        <taxon>Bacillota</taxon>
        <taxon>Bacilli</taxon>
        <taxon>Bacillales</taxon>
        <taxon>Paenibacillaceae</taxon>
        <taxon>Paenibacillus</taxon>
    </lineage>
</organism>
<evidence type="ECO:0000259" key="2">
    <source>
        <dbReference type="PROSITE" id="PS50943"/>
    </source>
</evidence>
<evidence type="ECO:0000313" key="3">
    <source>
        <dbReference type="EMBL" id="SUA72562.1"/>
    </source>
</evidence>
<sequence>MVNITKLRNSVGERIRAIRKAKGLTQQQLAELSGLDDAYIGSLERGERNFSIDTLEKVLTALNVSISELMFSEEHMTTDEMIRQEAIDEFVALTSRLNKEQIGILRRVSKEISRAFD</sequence>
<dbReference type="GeneID" id="93348813"/>
<keyword evidence="1" id="KW-0238">DNA-binding</keyword>
<dbReference type="AlphaFoldDB" id="A0A378Y5T1"/>
<dbReference type="Gene3D" id="1.10.260.40">
    <property type="entry name" value="lambda repressor-like DNA-binding domains"/>
    <property type="match status" value="1"/>
</dbReference>
<gene>
    <name evidence="3" type="primary">sinR_3</name>
    <name evidence="3" type="ORF">NCTC10343_05522</name>
</gene>
<dbReference type="InterPro" id="IPR050807">
    <property type="entry name" value="TransReg_Diox_bact_type"/>
</dbReference>
<protein>
    <submittedName>
        <fullName evidence="3">Transcriptional regulator sinR</fullName>
    </submittedName>
</protein>
<reference evidence="3 4" key="1">
    <citation type="submission" date="2018-06" db="EMBL/GenBank/DDBJ databases">
        <authorList>
            <consortium name="Pathogen Informatics"/>
            <person name="Doyle S."/>
        </authorList>
    </citation>
    <scope>NUCLEOTIDE SEQUENCE [LARGE SCALE GENOMIC DNA]</scope>
    <source>
        <strain evidence="3 4">NCTC10343</strain>
    </source>
</reference>
<dbReference type="SUPFAM" id="SSF47413">
    <property type="entry name" value="lambda repressor-like DNA-binding domains"/>
    <property type="match status" value="1"/>
</dbReference>
<dbReference type="GO" id="GO:0005829">
    <property type="term" value="C:cytosol"/>
    <property type="evidence" value="ECO:0007669"/>
    <property type="project" value="TreeGrafter"/>
</dbReference>
<evidence type="ECO:0000256" key="1">
    <source>
        <dbReference type="ARBA" id="ARBA00023125"/>
    </source>
</evidence>
<dbReference type="GO" id="GO:0003700">
    <property type="term" value="F:DNA-binding transcription factor activity"/>
    <property type="evidence" value="ECO:0007669"/>
    <property type="project" value="TreeGrafter"/>
</dbReference>
<evidence type="ECO:0000313" key="4">
    <source>
        <dbReference type="Proteomes" id="UP000254400"/>
    </source>
</evidence>
<dbReference type="EMBL" id="UGSC01000001">
    <property type="protein sequence ID" value="SUA72562.1"/>
    <property type="molecule type" value="Genomic_DNA"/>
</dbReference>
<dbReference type="PANTHER" id="PTHR46797">
    <property type="entry name" value="HTH-TYPE TRANSCRIPTIONAL REGULATOR"/>
    <property type="match status" value="1"/>
</dbReference>
<dbReference type="Proteomes" id="UP000254400">
    <property type="component" value="Unassembled WGS sequence"/>
</dbReference>
<name>A0A378Y5T1_PAEPO</name>
<dbReference type="Pfam" id="PF01381">
    <property type="entry name" value="HTH_3"/>
    <property type="match status" value="1"/>
</dbReference>
<dbReference type="PANTHER" id="PTHR46797:SF1">
    <property type="entry name" value="METHYLPHOSPHONATE SYNTHASE"/>
    <property type="match status" value="1"/>
</dbReference>
<feature type="domain" description="HTH cro/C1-type" evidence="2">
    <location>
        <begin position="15"/>
        <end position="69"/>
    </location>
</feature>
<dbReference type="SMART" id="SM00530">
    <property type="entry name" value="HTH_XRE"/>
    <property type="match status" value="1"/>
</dbReference>